<reference evidence="3" key="1">
    <citation type="submission" date="2016-10" db="EMBL/GenBank/DDBJ databases">
        <authorList>
            <person name="Varghese N."/>
            <person name="Submissions S."/>
        </authorList>
    </citation>
    <scope>NUCLEOTIDE SEQUENCE [LARGE SCALE GENOMIC DNA]</scope>
    <source>
        <strain evidence="3">CGMCC 1.12402</strain>
    </source>
</reference>
<dbReference type="InterPro" id="IPR021280">
    <property type="entry name" value="TMEM260-like"/>
</dbReference>
<dbReference type="PANTHER" id="PTHR16214">
    <property type="entry name" value="TRANSMEMBRANE PROTEIN 260"/>
    <property type="match status" value="1"/>
</dbReference>
<keyword evidence="1" id="KW-0812">Transmembrane</keyword>
<keyword evidence="3" id="KW-1185">Reference proteome</keyword>
<feature type="transmembrane region" description="Helical" evidence="1">
    <location>
        <begin position="256"/>
        <end position="281"/>
    </location>
</feature>
<dbReference type="EMBL" id="FOIR01000001">
    <property type="protein sequence ID" value="SEV83307.1"/>
    <property type="molecule type" value="Genomic_DNA"/>
</dbReference>
<feature type="transmembrane region" description="Helical" evidence="1">
    <location>
        <begin position="562"/>
        <end position="582"/>
    </location>
</feature>
<protein>
    <recommendedName>
        <fullName evidence="4">DUF2723 domain-containing protein</fullName>
    </recommendedName>
</protein>
<accession>A0A1I0M4B4</accession>
<dbReference type="STRING" id="1267423.SAMN05216290_0062"/>
<dbReference type="PANTHER" id="PTHR16214:SF3">
    <property type="entry name" value="TRANSMEMBRANE PROTEIN 260"/>
    <property type="match status" value="1"/>
</dbReference>
<gene>
    <name evidence="2" type="ORF">SAMN05216290_0062</name>
</gene>
<feature type="transmembrane region" description="Helical" evidence="1">
    <location>
        <begin position="293"/>
        <end position="312"/>
    </location>
</feature>
<dbReference type="AlphaFoldDB" id="A0A1I0M4B4"/>
<feature type="transmembrane region" description="Helical" evidence="1">
    <location>
        <begin position="147"/>
        <end position="165"/>
    </location>
</feature>
<feature type="transmembrane region" description="Helical" evidence="1">
    <location>
        <begin position="478"/>
        <end position="495"/>
    </location>
</feature>
<dbReference type="GeneID" id="99984827"/>
<feature type="transmembrane region" description="Helical" evidence="1">
    <location>
        <begin position="220"/>
        <end position="244"/>
    </location>
</feature>
<dbReference type="InterPro" id="IPR052724">
    <property type="entry name" value="GT117_domain-containing"/>
</dbReference>
<evidence type="ECO:0008006" key="4">
    <source>
        <dbReference type="Google" id="ProtNLM"/>
    </source>
</evidence>
<evidence type="ECO:0000313" key="2">
    <source>
        <dbReference type="EMBL" id="SEV83307.1"/>
    </source>
</evidence>
<proteinExistence type="predicted"/>
<feature type="transmembrane region" description="Helical" evidence="1">
    <location>
        <begin position="531"/>
        <end position="556"/>
    </location>
</feature>
<feature type="transmembrane region" description="Helical" evidence="1">
    <location>
        <begin position="119"/>
        <end position="141"/>
    </location>
</feature>
<evidence type="ECO:0000256" key="1">
    <source>
        <dbReference type="SAM" id="Phobius"/>
    </source>
</evidence>
<dbReference type="Pfam" id="PF11028">
    <property type="entry name" value="TMEM260-like"/>
    <property type="match status" value="1"/>
</dbReference>
<organism evidence="2 3">
    <name type="scientific">Roseivirga pacifica</name>
    <dbReference type="NCBI Taxonomy" id="1267423"/>
    <lineage>
        <taxon>Bacteria</taxon>
        <taxon>Pseudomonadati</taxon>
        <taxon>Bacteroidota</taxon>
        <taxon>Cytophagia</taxon>
        <taxon>Cytophagales</taxon>
        <taxon>Roseivirgaceae</taxon>
        <taxon>Roseivirga</taxon>
    </lineage>
</organism>
<keyword evidence="1" id="KW-0472">Membrane</keyword>
<feature type="transmembrane region" description="Helical" evidence="1">
    <location>
        <begin position="7"/>
        <end position="25"/>
    </location>
</feature>
<dbReference type="Proteomes" id="UP000199437">
    <property type="component" value="Unassembled WGS sequence"/>
</dbReference>
<name>A0A1I0M4B4_9BACT</name>
<dbReference type="OrthoDB" id="9807602at2"/>
<sequence>MTDFKKLNNLTGWAVFAVSMIAYVLTVERTASFWDCGEFIAIAYKLEVSHPPGAPLFMLIGRLFSFLSFGDVTRVAYWVNMSSVIASAFTVLFLYWSIVMLGRKLISAKVGEETSFQKLMLAGGGAVGALAFAFTDSFWFSAVEGEVYAMSSFFTAIVFWAMLKWELVEDESHGNKWLLFIAYMLGLSTGIHLLGLVTLPALGLLYYFKKYENPNWKGAAIAMAFSLFLVLFINSFIIPGLPTIAGKLEVTFVNTFGLPFGSGALFLFILVIAAIVFGLKYTAKKEMVNLNTLILSMAFVLLGYSCYAVILIRSRADPPIDQNNPEDVMTFISYLKREQYGSRPLVYGQYFNAPQTDITKGAPIYYKADDEYKIADYKTEAEYDPAYQTLMPRMWSSSPAHAQRYMQIAGLRPGERPSFGDNLYFMFTHQIGHMYLRYFMFNFAGRESDIQDADWIGPFESNKDLPETIKNNKGRNQYFMIPLILGLIGFFFQFNKDPKRFFATFMFFILTGVALVIYLNSPPVEPRERDYIYAGSYYVFAIWIGLSVLAIGSALVKRGKQLAPIAVALGMIAPIILAAENWDDHDRSDRYFSVDSARNFLASCAPNAILFTGGDNDTFPLWYIQEVEGFRTDVRVVVLSYYQTDWYVDQTAQKMNDSEAFPYSLRKENYRQGKNDILFISEQPQFAGQAVDLEQYLDVLRRDVDAFKRTFTSGDEYMIIPSKSLMLNIDTAAVLEKNIIPEKLKPYVTPRMFFNFNQDQNGELQSTILDKGQMMLLDLIATNNWERPIYFNYTSVASLNFDLDPYLVQEGMAYRLLPVRNPGGMRELVDTDLMYKNVMEEMRFRGLDNPKANLNEDYRGFVQNHRSMFATLAEALALEGDTARAKEVLDYGMEKMPAEAVPYDVSTVAIAENYFRIGETETGTRIAMEIAKQFNEELTYLQNKKRIGSRDFSSKLRGLQYLHLVLGEYGKNEETQTVRSMMEEQNVRLNIDRSNF</sequence>
<feature type="transmembrane region" description="Helical" evidence="1">
    <location>
        <begin position="75"/>
        <end position="98"/>
    </location>
</feature>
<evidence type="ECO:0000313" key="3">
    <source>
        <dbReference type="Proteomes" id="UP000199437"/>
    </source>
</evidence>
<keyword evidence="1" id="KW-1133">Transmembrane helix</keyword>
<dbReference type="RefSeq" id="WP_090256375.1">
    <property type="nucleotide sequence ID" value="NZ_FOIR01000001.1"/>
</dbReference>
<feature type="transmembrane region" description="Helical" evidence="1">
    <location>
        <begin position="177"/>
        <end position="208"/>
    </location>
</feature>
<feature type="transmembrane region" description="Helical" evidence="1">
    <location>
        <begin position="501"/>
        <end position="519"/>
    </location>
</feature>